<dbReference type="EMBL" id="CAJNOK010028412">
    <property type="protein sequence ID" value="CAF1434382.1"/>
    <property type="molecule type" value="Genomic_DNA"/>
</dbReference>
<dbReference type="AlphaFoldDB" id="A0A8S2FDP6"/>
<dbReference type="EMBL" id="CAJOBA010050210">
    <property type="protein sequence ID" value="CAF4231968.1"/>
    <property type="molecule type" value="Genomic_DNA"/>
</dbReference>
<comment type="caution">
    <text evidence="1">The sequence shown here is derived from an EMBL/GenBank/DDBJ whole genome shotgun (WGS) entry which is preliminary data.</text>
</comment>
<evidence type="ECO:0000313" key="1">
    <source>
        <dbReference type="EMBL" id="CAF1434382.1"/>
    </source>
</evidence>
<organism evidence="1 3">
    <name type="scientific">Didymodactylos carnosus</name>
    <dbReference type="NCBI Taxonomy" id="1234261"/>
    <lineage>
        <taxon>Eukaryota</taxon>
        <taxon>Metazoa</taxon>
        <taxon>Spiralia</taxon>
        <taxon>Gnathifera</taxon>
        <taxon>Rotifera</taxon>
        <taxon>Eurotatoria</taxon>
        <taxon>Bdelloidea</taxon>
        <taxon>Philodinida</taxon>
        <taxon>Philodinidae</taxon>
        <taxon>Didymodactylos</taxon>
    </lineage>
</organism>
<sequence>LTVRMSSSLDNDNGNDDNGLPSDIFRFLNGQSDENNLLEQSALMKRLSDIKADLESNGLPSDIFRFMNGQCDENNLREQSALMKRLSDIKTDLESNSDYSYRTESSLVFLWNYSDKTIVVPSLIQAGYPETVLNWFTMACKVKEPNEQLLLILLNIIHNISRHDDGVDALNSFNAINVIKEYQSYNKDDFLCSMILALLSTPEEIKNDRKRMNNVLDQLLEIVYDASLSSDY</sequence>
<dbReference type="Proteomes" id="UP000677228">
    <property type="component" value="Unassembled WGS sequence"/>
</dbReference>
<proteinExistence type="predicted"/>
<protein>
    <submittedName>
        <fullName evidence="1">Uncharacterized protein</fullName>
    </submittedName>
</protein>
<feature type="non-terminal residue" evidence="1">
    <location>
        <position position="1"/>
    </location>
</feature>
<gene>
    <name evidence="1" type="ORF">OVA965_LOCUS34180</name>
    <name evidence="2" type="ORF">TMI583_LOCUS35093</name>
</gene>
<name>A0A8S2FDP6_9BILA</name>
<evidence type="ECO:0000313" key="3">
    <source>
        <dbReference type="Proteomes" id="UP000677228"/>
    </source>
</evidence>
<reference evidence="1" key="1">
    <citation type="submission" date="2021-02" db="EMBL/GenBank/DDBJ databases">
        <authorList>
            <person name="Nowell W R."/>
        </authorList>
    </citation>
    <scope>NUCLEOTIDE SEQUENCE</scope>
</reference>
<evidence type="ECO:0000313" key="2">
    <source>
        <dbReference type="EMBL" id="CAF4231968.1"/>
    </source>
</evidence>
<dbReference type="Proteomes" id="UP000682733">
    <property type="component" value="Unassembled WGS sequence"/>
</dbReference>
<accession>A0A8S2FDP6</accession>